<name>K1QS89_MAGGI</name>
<dbReference type="HOGENOM" id="CLU_2415453_0_0_1"/>
<reference evidence="2" key="1">
    <citation type="journal article" date="2012" name="Nature">
        <title>The oyster genome reveals stress adaptation and complexity of shell formation.</title>
        <authorList>
            <person name="Zhang G."/>
            <person name="Fang X."/>
            <person name="Guo X."/>
            <person name="Li L."/>
            <person name="Luo R."/>
            <person name="Xu F."/>
            <person name="Yang P."/>
            <person name="Zhang L."/>
            <person name="Wang X."/>
            <person name="Qi H."/>
            <person name="Xiong Z."/>
            <person name="Que H."/>
            <person name="Xie Y."/>
            <person name="Holland P.W."/>
            <person name="Paps J."/>
            <person name="Zhu Y."/>
            <person name="Wu F."/>
            <person name="Chen Y."/>
            <person name="Wang J."/>
            <person name="Peng C."/>
            <person name="Meng J."/>
            <person name="Yang L."/>
            <person name="Liu J."/>
            <person name="Wen B."/>
            <person name="Zhang N."/>
            <person name="Huang Z."/>
            <person name="Zhu Q."/>
            <person name="Feng Y."/>
            <person name="Mount A."/>
            <person name="Hedgecock D."/>
            <person name="Xu Z."/>
            <person name="Liu Y."/>
            <person name="Domazet-Loso T."/>
            <person name="Du Y."/>
            <person name="Sun X."/>
            <person name="Zhang S."/>
            <person name="Liu B."/>
            <person name="Cheng P."/>
            <person name="Jiang X."/>
            <person name="Li J."/>
            <person name="Fan D."/>
            <person name="Wang W."/>
            <person name="Fu W."/>
            <person name="Wang T."/>
            <person name="Wang B."/>
            <person name="Zhang J."/>
            <person name="Peng Z."/>
            <person name="Li Y."/>
            <person name="Li N."/>
            <person name="Wang J."/>
            <person name="Chen M."/>
            <person name="He Y."/>
            <person name="Tan F."/>
            <person name="Song X."/>
            <person name="Zheng Q."/>
            <person name="Huang R."/>
            <person name="Yang H."/>
            <person name="Du X."/>
            <person name="Chen L."/>
            <person name="Yang M."/>
            <person name="Gaffney P.M."/>
            <person name="Wang S."/>
            <person name="Luo L."/>
            <person name="She Z."/>
            <person name="Ming Y."/>
            <person name="Huang W."/>
            <person name="Zhang S."/>
            <person name="Huang B."/>
            <person name="Zhang Y."/>
            <person name="Qu T."/>
            <person name="Ni P."/>
            <person name="Miao G."/>
            <person name="Wang J."/>
            <person name="Wang Q."/>
            <person name="Steinberg C.E."/>
            <person name="Wang H."/>
            <person name="Li N."/>
            <person name="Qian L."/>
            <person name="Zhang G."/>
            <person name="Li Y."/>
            <person name="Yang H."/>
            <person name="Liu X."/>
            <person name="Wang J."/>
            <person name="Yin Y."/>
            <person name="Wang J."/>
        </authorList>
    </citation>
    <scope>NUCLEOTIDE SEQUENCE [LARGE SCALE GENOMIC DNA]</scope>
    <source>
        <strain evidence="2">05x7-T-G4-1.051#20</strain>
    </source>
</reference>
<sequence length="92" mass="10547">MTENTEKDVPAFTVEDAHSPVDLTLADEEESEKKERGIKKFDKLKLTEEEIEERRRSAKYMERRRMKKNVVCPGGSAKVHPPTIPFVSSTNV</sequence>
<organism evidence="2">
    <name type="scientific">Magallana gigas</name>
    <name type="common">Pacific oyster</name>
    <name type="synonym">Crassostrea gigas</name>
    <dbReference type="NCBI Taxonomy" id="29159"/>
    <lineage>
        <taxon>Eukaryota</taxon>
        <taxon>Metazoa</taxon>
        <taxon>Spiralia</taxon>
        <taxon>Lophotrochozoa</taxon>
        <taxon>Mollusca</taxon>
        <taxon>Bivalvia</taxon>
        <taxon>Autobranchia</taxon>
        <taxon>Pteriomorphia</taxon>
        <taxon>Ostreida</taxon>
        <taxon>Ostreoidea</taxon>
        <taxon>Ostreidae</taxon>
        <taxon>Magallana</taxon>
    </lineage>
</organism>
<proteinExistence type="predicted"/>
<evidence type="ECO:0000313" key="2">
    <source>
        <dbReference type="EMBL" id="EKC31785.1"/>
    </source>
</evidence>
<dbReference type="AlphaFoldDB" id="K1QS89"/>
<protein>
    <submittedName>
        <fullName evidence="2">Uncharacterized protein</fullName>
    </submittedName>
</protein>
<gene>
    <name evidence="2" type="ORF">CGI_10006170</name>
</gene>
<dbReference type="InParanoid" id="K1QS89"/>
<dbReference type="EMBL" id="JH816459">
    <property type="protein sequence ID" value="EKC31785.1"/>
    <property type="molecule type" value="Genomic_DNA"/>
</dbReference>
<accession>K1QS89</accession>
<feature type="region of interest" description="Disordered" evidence="1">
    <location>
        <begin position="69"/>
        <end position="92"/>
    </location>
</feature>
<feature type="region of interest" description="Disordered" evidence="1">
    <location>
        <begin position="1"/>
        <end position="36"/>
    </location>
</feature>
<evidence type="ECO:0000256" key="1">
    <source>
        <dbReference type="SAM" id="MobiDB-lite"/>
    </source>
</evidence>
<feature type="compositionally biased region" description="Basic and acidic residues" evidence="1">
    <location>
        <begin position="1"/>
        <end position="19"/>
    </location>
</feature>